<dbReference type="Pfam" id="PF03170">
    <property type="entry name" value="BcsB"/>
    <property type="match status" value="1"/>
</dbReference>
<reference evidence="17 18" key="1">
    <citation type="submission" date="2018-06" db="EMBL/GenBank/DDBJ databases">
        <title>Genomic Encyclopedia of Type Strains, Phase III (KMG-III): the genomes of soil and plant-associated and newly described type strains.</title>
        <authorList>
            <person name="Whitman W."/>
        </authorList>
    </citation>
    <scope>NUCLEOTIDE SEQUENCE [LARGE SCALE GENOMIC DNA]</scope>
    <source>
        <strain evidence="17 18">LMG 23644</strain>
    </source>
</reference>
<dbReference type="Gene3D" id="2.60.120.260">
    <property type="entry name" value="Galactose-binding domain-like"/>
    <property type="match status" value="2"/>
</dbReference>
<dbReference type="RefSeq" id="WP_111933258.1">
    <property type="nucleotide sequence ID" value="NZ_CADFFP010000018.1"/>
</dbReference>
<dbReference type="GO" id="GO:0030244">
    <property type="term" value="P:cellulose biosynthetic process"/>
    <property type="evidence" value="ECO:0007669"/>
    <property type="project" value="UniProtKB-KW"/>
</dbReference>
<evidence type="ECO:0000256" key="14">
    <source>
        <dbReference type="ARBA" id="ARBA00033444"/>
    </source>
</evidence>
<gene>
    <name evidence="17" type="ORF">BX591_11555</name>
</gene>
<comment type="subcellular location">
    <subcellularLocation>
        <location evidence="2">Cell inner membrane</location>
        <topology evidence="2">Single-pass membrane protein</topology>
    </subcellularLocation>
</comment>
<organism evidence="17 18">
    <name type="scientific">Paraburkholderia bryophila</name>
    <dbReference type="NCBI Taxonomy" id="420952"/>
    <lineage>
        <taxon>Bacteria</taxon>
        <taxon>Pseudomonadati</taxon>
        <taxon>Pseudomonadota</taxon>
        <taxon>Betaproteobacteria</taxon>
        <taxon>Burkholderiales</taxon>
        <taxon>Burkholderiaceae</taxon>
        <taxon>Paraburkholderia</taxon>
    </lineage>
</organism>
<evidence type="ECO:0000256" key="7">
    <source>
        <dbReference type="ARBA" id="ARBA00022475"/>
    </source>
</evidence>
<dbReference type="InterPro" id="IPR018513">
    <property type="entry name" value="Cell_synthase_bac"/>
</dbReference>
<evidence type="ECO:0000256" key="5">
    <source>
        <dbReference type="ARBA" id="ARBA00011437"/>
    </source>
</evidence>
<evidence type="ECO:0000256" key="3">
    <source>
        <dbReference type="ARBA" id="ARBA00005186"/>
    </source>
</evidence>
<evidence type="ECO:0000256" key="9">
    <source>
        <dbReference type="ARBA" id="ARBA00022636"/>
    </source>
</evidence>
<feature type="region of interest" description="Disordered" evidence="16">
    <location>
        <begin position="66"/>
        <end position="105"/>
    </location>
</feature>
<feature type="compositionally biased region" description="Low complexity" evidence="16">
    <location>
        <begin position="81"/>
        <end position="105"/>
    </location>
</feature>
<comment type="pathway">
    <text evidence="3 15">Glycan metabolism; bacterial cellulose biosynthesis.</text>
</comment>
<evidence type="ECO:0000256" key="1">
    <source>
        <dbReference type="ARBA" id="ARBA00002057"/>
    </source>
</evidence>
<accession>A0A329BUG9</accession>
<evidence type="ECO:0000256" key="4">
    <source>
        <dbReference type="ARBA" id="ARBA00010714"/>
    </source>
</evidence>
<dbReference type="UniPathway" id="UPA00694"/>
<dbReference type="OrthoDB" id="9806702at2"/>
<dbReference type="AlphaFoldDB" id="A0A329BUG9"/>
<dbReference type="PRINTS" id="PR01440">
    <property type="entry name" value="CELLSNTHASEB"/>
</dbReference>
<dbReference type="InterPro" id="IPR003920">
    <property type="entry name" value="Cell_synth_B"/>
</dbReference>
<comment type="similarity">
    <text evidence="4 15">Belongs to the AcsB/BcsB family.</text>
</comment>
<keyword evidence="13 15" id="KW-0472">Membrane</keyword>
<name>A0A329BUG9_9BURK</name>
<comment type="subunit">
    <text evidence="5 15">Tightly associated with the cellulose synthase catalytic subunit.</text>
</comment>
<evidence type="ECO:0000313" key="17">
    <source>
        <dbReference type="EMBL" id="RAS25809.1"/>
    </source>
</evidence>
<keyword evidence="12 15" id="KW-1133">Transmembrane helix</keyword>
<evidence type="ECO:0000256" key="11">
    <source>
        <dbReference type="ARBA" id="ARBA00022916"/>
    </source>
</evidence>
<keyword evidence="10 15" id="KW-0812">Transmembrane</keyword>
<dbReference type="PANTHER" id="PTHR39083">
    <property type="entry name" value="CYCLIC DI-GMP-BINDING PROTEIN"/>
    <property type="match status" value="1"/>
</dbReference>
<keyword evidence="8 15" id="KW-0997">Cell inner membrane</keyword>
<comment type="function">
    <text evidence="1 15">Binds the cellulose synthase activator, bis-(3'-5') cyclic diguanylic acid (c-di-GMP).</text>
</comment>
<protein>
    <recommendedName>
        <fullName evidence="6 15">Cyclic di-GMP-binding protein</fullName>
    </recommendedName>
    <alternativeName>
        <fullName evidence="14 15">Cellulose synthase regulatory subunit</fullName>
    </alternativeName>
</protein>
<keyword evidence="11 15" id="KW-0135">Cellulose biosynthesis</keyword>
<evidence type="ECO:0000256" key="10">
    <source>
        <dbReference type="ARBA" id="ARBA00022692"/>
    </source>
</evidence>
<feature type="compositionally biased region" description="Basic and acidic residues" evidence="16">
    <location>
        <begin position="8"/>
        <end position="18"/>
    </location>
</feature>
<feature type="transmembrane region" description="Helical" evidence="15">
    <location>
        <begin position="835"/>
        <end position="856"/>
    </location>
</feature>
<dbReference type="EMBL" id="QLTK01000015">
    <property type="protein sequence ID" value="RAS25809.1"/>
    <property type="molecule type" value="Genomic_DNA"/>
</dbReference>
<dbReference type="PANTHER" id="PTHR39083:SF1">
    <property type="entry name" value="CYCLIC DI-GMP-BINDING PROTEIN"/>
    <property type="match status" value="1"/>
</dbReference>
<comment type="caution">
    <text evidence="17">The sequence shown here is derived from an EMBL/GenBank/DDBJ whole genome shotgun (WGS) entry which is preliminary data.</text>
</comment>
<dbReference type="GO" id="GO:0005886">
    <property type="term" value="C:plasma membrane"/>
    <property type="evidence" value="ECO:0007669"/>
    <property type="project" value="UniProtKB-SubCell"/>
</dbReference>
<dbReference type="NCBIfam" id="NF008323">
    <property type="entry name" value="PRK11114.1-1"/>
    <property type="match status" value="1"/>
</dbReference>
<dbReference type="GO" id="GO:0006011">
    <property type="term" value="P:UDP-alpha-D-glucose metabolic process"/>
    <property type="evidence" value="ECO:0007669"/>
    <property type="project" value="InterPro"/>
</dbReference>
<dbReference type="STRING" id="1169143.GCA_000383275_01380"/>
<evidence type="ECO:0000256" key="15">
    <source>
        <dbReference type="RuleBase" id="RU365021"/>
    </source>
</evidence>
<evidence type="ECO:0000256" key="13">
    <source>
        <dbReference type="ARBA" id="ARBA00023136"/>
    </source>
</evidence>
<evidence type="ECO:0000256" key="12">
    <source>
        <dbReference type="ARBA" id="ARBA00022989"/>
    </source>
</evidence>
<sequence>MRNRMAKAHNERSRDERGGMGPAARRFAGPGSQRLMRGLACWLALQTALAAPLVSVAEAAEAVAATASPAADLTQTRQTRAAAGEQSAPGAPGAPATPVATGVGSVPAPSPAVPYDPNTLAQAALATPTPALAASSVKALGIKTPTTAEPGTLVPGGRRQTLTFADLGALDPLQLRGTDGQNGVAFSVRGDEVVTGAVLHLVYSYSPALLPNISQLKVLVNGEVAATLPVPHEQSGMLVARDVSIDPRFITEFNHLNVQLIGHYTTSCEDPANSSLWATVSNASSLDLTYASLASKPDLAALPQPFFDRRDVRRLELPFVFPQKPGAATLEAGGIVASWFGALAGYRGAVFPAQLDNAPLSGNAVVFATSDQRPAGIEIPAISGPTIAVVDREAPARGKLLLVLGRTEAELKTAAKALGIGQNTLTGASATITQLNELGPRAPYDAPNWLPTHRAVRFGELADARDLTVSGYDADAVRVNLRVPPDLFMWHTKGAPIDLRYRYTVRPHVDRSSLNVSVNNGFVQALPIPAESASVFELSHYFARVLPDRTAEARRTVYIPPLLLTPRAQVRLHFYYDIPDTGECHGRLLDNVVGAIDPNSTIDLSSFPHYMALPDLAAFANSGFPFTRMADLSETAAILPNDADSSDYSLFLLTMGRMGASTGYPVNGVSVGTADDVDKYANKDLLVFGAPGKQPLLQRWAKSMPFSSDGDSRTFQLSDIVFKLEDWWHGERGVERTPARADLTLVSSNGDALLTGFESPLQKNRSAVALVSTAGQSDADLSAALLDADVLPEIQGAMAVIHGRTVTITSNGEAYYIGHLSPQEYLRWALSSHPLLLMLGGVLAALIIAGLFYRTLRSVAARRLKD</sequence>
<evidence type="ECO:0000256" key="6">
    <source>
        <dbReference type="ARBA" id="ARBA00021844"/>
    </source>
</evidence>
<evidence type="ECO:0000256" key="2">
    <source>
        <dbReference type="ARBA" id="ARBA00004377"/>
    </source>
</evidence>
<dbReference type="Proteomes" id="UP000248918">
    <property type="component" value="Unassembled WGS sequence"/>
</dbReference>
<proteinExistence type="inferred from homology"/>
<evidence type="ECO:0000256" key="16">
    <source>
        <dbReference type="SAM" id="MobiDB-lite"/>
    </source>
</evidence>
<feature type="region of interest" description="Disordered" evidence="16">
    <location>
        <begin position="1"/>
        <end position="24"/>
    </location>
</feature>
<keyword evidence="7 15" id="KW-1003">Cell membrane</keyword>
<evidence type="ECO:0000313" key="18">
    <source>
        <dbReference type="Proteomes" id="UP000248918"/>
    </source>
</evidence>
<keyword evidence="9 15" id="KW-0973">c-di-GMP</keyword>
<evidence type="ECO:0000256" key="8">
    <source>
        <dbReference type="ARBA" id="ARBA00022519"/>
    </source>
</evidence>
<dbReference type="NCBIfam" id="NF008327">
    <property type="entry name" value="PRK11114.2-1"/>
    <property type="match status" value="1"/>
</dbReference>